<evidence type="ECO:0000313" key="7">
    <source>
        <dbReference type="EnsemblMetazoa" id="XP_011409187.2"/>
    </source>
</evidence>
<comment type="similarity">
    <text evidence="1 5">Belongs to the E2F/DP family.</text>
</comment>
<dbReference type="SUPFAM" id="SSF46785">
    <property type="entry name" value="Winged helix' DNA-binding domain"/>
    <property type="match status" value="2"/>
</dbReference>
<dbReference type="PANTHER" id="PTHR12081:SF7">
    <property type="entry name" value="TRANSCRIPTION FACTOR EFL-3"/>
    <property type="match status" value="1"/>
</dbReference>
<keyword evidence="8" id="KW-1185">Reference proteome</keyword>
<dbReference type="GO" id="GO:0000981">
    <property type="term" value="F:DNA-binding transcription factor activity, RNA polymerase II-specific"/>
    <property type="evidence" value="ECO:0007669"/>
    <property type="project" value="TreeGrafter"/>
</dbReference>
<dbReference type="SMART" id="SM01372">
    <property type="entry name" value="E2F_TDP"/>
    <property type="match status" value="2"/>
</dbReference>
<keyword evidence="4 5" id="KW-0804">Transcription</keyword>
<proteinExistence type="inferred from homology"/>
<comment type="subcellular location">
    <subcellularLocation>
        <location evidence="5">Nucleus</location>
    </subcellularLocation>
</comment>
<keyword evidence="3 5" id="KW-0238">DNA-binding</keyword>
<reference evidence="8" key="1">
    <citation type="journal article" date="2010" name="Nature">
        <title>The Amphimedon queenslandica genome and the evolution of animal complexity.</title>
        <authorList>
            <person name="Srivastava M."/>
            <person name="Simakov O."/>
            <person name="Chapman J."/>
            <person name="Fahey B."/>
            <person name="Gauthier M.E."/>
            <person name="Mitros T."/>
            <person name="Richards G.S."/>
            <person name="Conaco C."/>
            <person name="Dacre M."/>
            <person name="Hellsten U."/>
            <person name="Larroux C."/>
            <person name="Putnam N.H."/>
            <person name="Stanke M."/>
            <person name="Adamska M."/>
            <person name="Darling A."/>
            <person name="Degnan S.M."/>
            <person name="Oakley T.H."/>
            <person name="Plachetzki D.C."/>
            <person name="Zhai Y."/>
            <person name="Adamski M."/>
            <person name="Calcino A."/>
            <person name="Cummins S.F."/>
            <person name="Goodstein D.M."/>
            <person name="Harris C."/>
            <person name="Jackson D.J."/>
            <person name="Leys S.P."/>
            <person name="Shu S."/>
            <person name="Woodcroft B.J."/>
            <person name="Vervoort M."/>
            <person name="Kosik K.S."/>
            <person name="Manning G."/>
            <person name="Degnan B.M."/>
            <person name="Rokhsar D.S."/>
        </authorList>
    </citation>
    <scope>NUCLEOTIDE SEQUENCE [LARGE SCALE GENOMIC DNA]</scope>
</reference>
<dbReference type="PANTHER" id="PTHR12081">
    <property type="entry name" value="TRANSCRIPTION FACTOR E2F"/>
    <property type="match status" value="1"/>
</dbReference>
<reference evidence="7" key="2">
    <citation type="submission" date="2024-06" db="UniProtKB">
        <authorList>
            <consortium name="EnsemblMetazoa"/>
        </authorList>
    </citation>
    <scope>IDENTIFICATION</scope>
</reference>
<dbReference type="InterPro" id="IPR036390">
    <property type="entry name" value="WH_DNA-bd_sf"/>
</dbReference>
<dbReference type="KEGG" id="aqu:105316081"/>
<dbReference type="Gene3D" id="1.10.10.10">
    <property type="entry name" value="Winged helix-like DNA-binding domain superfamily/Winged helix DNA-binding domain"/>
    <property type="match status" value="2"/>
</dbReference>
<accession>A0AAN0ITJ2</accession>
<dbReference type="InterPro" id="IPR036388">
    <property type="entry name" value="WH-like_DNA-bd_sf"/>
</dbReference>
<keyword evidence="5" id="KW-0539">Nucleus</keyword>
<evidence type="ECO:0000256" key="1">
    <source>
        <dbReference type="ARBA" id="ARBA00010940"/>
    </source>
</evidence>
<dbReference type="GO" id="GO:0000978">
    <property type="term" value="F:RNA polymerase II cis-regulatory region sequence-specific DNA binding"/>
    <property type="evidence" value="ECO:0007669"/>
    <property type="project" value="InterPro"/>
</dbReference>
<dbReference type="Pfam" id="PF02319">
    <property type="entry name" value="WHD_E2F_TDP"/>
    <property type="match status" value="2"/>
</dbReference>
<evidence type="ECO:0000256" key="3">
    <source>
        <dbReference type="ARBA" id="ARBA00023125"/>
    </source>
</evidence>
<dbReference type="EnsemblMetazoa" id="XM_011410885.2">
    <property type="protein sequence ID" value="XP_011409187.2"/>
    <property type="gene ID" value="LOC105316081"/>
</dbReference>
<sequence>MIANSLGINRRRIYDIINVMEALEMISKQSKNWYQWHGQSNLVATLAKLKAMAVDDPDIQPYLDVDFDAVKSSNKENENGNEDSSSSAKGSVKLVLEEEDEDDDSDVPAAARSVRYDKSLGVLCQKFVMLFLISACTEITLEDAGKILVPDYHDDTLYMALNPPVNPKTKVRRLYDIANILSSIGLIKKKVFVGPHHIKKPGYAWSGPSLADIEAI</sequence>
<dbReference type="InterPro" id="IPR003316">
    <property type="entry name" value="E2F_WHTH_DNA-bd_dom"/>
</dbReference>
<keyword evidence="2 5" id="KW-0805">Transcription regulation</keyword>
<evidence type="ECO:0000259" key="6">
    <source>
        <dbReference type="SMART" id="SM01372"/>
    </source>
</evidence>
<name>A0AAN0ITJ2_AMPQE</name>
<feature type="domain" description="E2F/DP family winged-helix DNA-binding" evidence="6">
    <location>
        <begin position="115"/>
        <end position="207"/>
    </location>
</feature>
<dbReference type="AlphaFoldDB" id="A0AAN0ITJ2"/>
<dbReference type="InterPro" id="IPR015633">
    <property type="entry name" value="E2F"/>
</dbReference>
<dbReference type="GO" id="GO:0090575">
    <property type="term" value="C:RNA polymerase II transcription regulator complex"/>
    <property type="evidence" value="ECO:0007669"/>
    <property type="project" value="TreeGrafter"/>
</dbReference>
<organism evidence="7 8">
    <name type="scientific">Amphimedon queenslandica</name>
    <name type="common">Sponge</name>
    <dbReference type="NCBI Taxonomy" id="400682"/>
    <lineage>
        <taxon>Eukaryota</taxon>
        <taxon>Metazoa</taxon>
        <taxon>Porifera</taxon>
        <taxon>Demospongiae</taxon>
        <taxon>Heteroscleromorpha</taxon>
        <taxon>Haplosclerida</taxon>
        <taxon>Niphatidae</taxon>
        <taxon>Amphimedon</taxon>
    </lineage>
</organism>
<dbReference type="Proteomes" id="UP000007879">
    <property type="component" value="Unassembled WGS sequence"/>
</dbReference>
<evidence type="ECO:0000313" key="8">
    <source>
        <dbReference type="Proteomes" id="UP000007879"/>
    </source>
</evidence>
<feature type="domain" description="E2F/DP family winged-helix DNA-binding" evidence="6">
    <location>
        <begin position="1"/>
        <end position="38"/>
    </location>
</feature>
<evidence type="ECO:0000256" key="5">
    <source>
        <dbReference type="RuleBase" id="RU003796"/>
    </source>
</evidence>
<dbReference type="RefSeq" id="XP_011409187.2">
    <property type="nucleotide sequence ID" value="XM_011410885.2"/>
</dbReference>
<evidence type="ECO:0000256" key="2">
    <source>
        <dbReference type="ARBA" id="ARBA00023015"/>
    </source>
</evidence>
<protein>
    <recommendedName>
        <fullName evidence="6">E2F/DP family winged-helix DNA-binding domain-containing protein</fullName>
    </recommendedName>
</protein>
<dbReference type="GeneID" id="105316081"/>
<evidence type="ECO:0000256" key="4">
    <source>
        <dbReference type="ARBA" id="ARBA00023163"/>
    </source>
</evidence>